<feature type="signal peptide" evidence="2">
    <location>
        <begin position="1"/>
        <end position="17"/>
    </location>
</feature>
<protein>
    <recommendedName>
        <fullName evidence="5">APCDD1 domain-containing protein</fullName>
    </recommendedName>
</protein>
<feature type="chain" id="PRO_5007572872" description="APCDD1 domain-containing protein" evidence="2">
    <location>
        <begin position="18"/>
        <end position="209"/>
    </location>
</feature>
<organism evidence="3 4">
    <name type="scientific">Bdellovibrio bacteriovorus</name>
    <dbReference type="NCBI Taxonomy" id="959"/>
    <lineage>
        <taxon>Bacteria</taxon>
        <taxon>Pseudomonadati</taxon>
        <taxon>Bdellovibrionota</taxon>
        <taxon>Bdellovibrionia</taxon>
        <taxon>Bdellovibrionales</taxon>
        <taxon>Pseudobdellovibrionaceae</taxon>
        <taxon>Bdellovibrio</taxon>
    </lineage>
</organism>
<feature type="compositionally biased region" description="Basic and acidic residues" evidence="1">
    <location>
        <begin position="186"/>
        <end position="197"/>
    </location>
</feature>
<comment type="caution">
    <text evidence="3">The sequence shown here is derived from an EMBL/GenBank/DDBJ whole genome shotgun (WGS) entry which is preliminary data.</text>
</comment>
<evidence type="ECO:0000256" key="2">
    <source>
        <dbReference type="SAM" id="SignalP"/>
    </source>
</evidence>
<dbReference type="Proteomes" id="UP000075391">
    <property type="component" value="Unassembled WGS sequence"/>
</dbReference>
<dbReference type="AlphaFoldDB" id="A0A150WF96"/>
<evidence type="ECO:0000313" key="4">
    <source>
        <dbReference type="Proteomes" id="UP000075391"/>
    </source>
</evidence>
<proteinExistence type="predicted"/>
<feature type="region of interest" description="Disordered" evidence="1">
    <location>
        <begin position="184"/>
        <end position="203"/>
    </location>
</feature>
<name>A0A150WF96_BDEBC</name>
<sequence>MKSLFQSSLSVFFLACAGCTGELSTATYGSIQSIHGNWTTGCKAEGTVFVKINALMNEDATYRLETVTYSDPTCTTKLLAVDETGTFQITRITNTKLDYSGDLTWILSLATITPLSVDAETMFNTSAYCGFTDWQLDTPKDIMGQTCDGKAIGTVGNKNYDLFDVATTDNPYIGRKTGDLRFGYRSTDRDGTSESRRPNSLNTNLIYRK</sequence>
<reference evidence="3 4" key="1">
    <citation type="submission" date="2016-03" db="EMBL/GenBank/DDBJ databases">
        <authorList>
            <person name="Ploux O."/>
        </authorList>
    </citation>
    <scope>NUCLEOTIDE SEQUENCE [LARGE SCALE GENOMIC DNA]</scope>
    <source>
        <strain evidence="3 4">BER2</strain>
    </source>
</reference>
<dbReference type="PROSITE" id="PS51257">
    <property type="entry name" value="PROKAR_LIPOPROTEIN"/>
    <property type="match status" value="1"/>
</dbReference>
<dbReference type="RefSeq" id="WP_063243919.1">
    <property type="nucleotide sequence ID" value="NZ_LUKF01000016.1"/>
</dbReference>
<evidence type="ECO:0000313" key="3">
    <source>
        <dbReference type="EMBL" id="KYG61768.1"/>
    </source>
</evidence>
<dbReference type="OrthoDB" id="8302268at2"/>
<keyword evidence="2" id="KW-0732">Signal</keyword>
<accession>A0A150WF96</accession>
<evidence type="ECO:0000256" key="1">
    <source>
        <dbReference type="SAM" id="MobiDB-lite"/>
    </source>
</evidence>
<evidence type="ECO:0008006" key="5">
    <source>
        <dbReference type="Google" id="ProtNLM"/>
    </source>
</evidence>
<dbReference type="EMBL" id="LUKF01000016">
    <property type="protein sequence ID" value="KYG61768.1"/>
    <property type="molecule type" value="Genomic_DNA"/>
</dbReference>
<gene>
    <name evidence="3" type="ORF">AZI85_05975</name>
</gene>